<proteinExistence type="predicted"/>
<name>A0AAW2KE45_9LAMI</name>
<keyword evidence="2" id="KW-0812">Transmembrane</keyword>
<dbReference type="AlphaFoldDB" id="A0AAW2KE45"/>
<feature type="transmembrane region" description="Helical" evidence="2">
    <location>
        <begin position="125"/>
        <end position="154"/>
    </location>
</feature>
<evidence type="ECO:0000256" key="2">
    <source>
        <dbReference type="SAM" id="Phobius"/>
    </source>
</evidence>
<feature type="compositionally biased region" description="Polar residues" evidence="1">
    <location>
        <begin position="70"/>
        <end position="80"/>
    </location>
</feature>
<keyword evidence="2" id="KW-0472">Membrane</keyword>
<keyword evidence="2" id="KW-1133">Transmembrane helix</keyword>
<comment type="caution">
    <text evidence="3">The sequence shown here is derived from an EMBL/GenBank/DDBJ whole genome shotgun (WGS) entry which is preliminary data.</text>
</comment>
<feature type="region of interest" description="Disordered" evidence="1">
    <location>
        <begin position="26"/>
        <end position="87"/>
    </location>
</feature>
<reference evidence="3" key="1">
    <citation type="submission" date="2020-06" db="EMBL/GenBank/DDBJ databases">
        <authorList>
            <person name="Li T."/>
            <person name="Hu X."/>
            <person name="Zhang T."/>
            <person name="Song X."/>
            <person name="Zhang H."/>
            <person name="Dai N."/>
            <person name="Sheng W."/>
            <person name="Hou X."/>
            <person name="Wei L."/>
        </authorList>
    </citation>
    <scope>NUCLEOTIDE SEQUENCE</scope>
    <source>
        <strain evidence="3">G01</strain>
        <tissue evidence="3">Leaf</tissue>
    </source>
</reference>
<evidence type="ECO:0000256" key="1">
    <source>
        <dbReference type="SAM" id="MobiDB-lite"/>
    </source>
</evidence>
<sequence length="164" mass="18555">MQSNVLMKHRDWWACAFISVQRRPNHSTNHIDDEQMDGTQSGSRRSRDEYEDTAFSQSPPMTSPDEYFSSPGQAQTSAGPSGSGRRFRRVAGELQAKKCETMDGLNESLQGKIDRTGPKATDFPFHLFSFFLCSLFGSMSSFLWLFVPIIYSFLRELSSVCNSE</sequence>
<gene>
    <name evidence="3" type="ORF">Sangu_3070000</name>
</gene>
<protein>
    <submittedName>
        <fullName evidence="3">Uncharacterized protein</fullName>
    </submittedName>
</protein>
<dbReference type="EMBL" id="JACGWK010000196">
    <property type="protein sequence ID" value="KAL0304689.1"/>
    <property type="molecule type" value="Genomic_DNA"/>
</dbReference>
<organism evidence="3">
    <name type="scientific">Sesamum angustifolium</name>
    <dbReference type="NCBI Taxonomy" id="2727405"/>
    <lineage>
        <taxon>Eukaryota</taxon>
        <taxon>Viridiplantae</taxon>
        <taxon>Streptophyta</taxon>
        <taxon>Embryophyta</taxon>
        <taxon>Tracheophyta</taxon>
        <taxon>Spermatophyta</taxon>
        <taxon>Magnoliopsida</taxon>
        <taxon>eudicotyledons</taxon>
        <taxon>Gunneridae</taxon>
        <taxon>Pentapetalae</taxon>
        <taxon>asterids</taxon>
        <taxon>lamiids</taxon>
        <taxon>Lamiales</taxon>
        <taxon>Pedaliaceae</taxon>
        <taxon>Sesamum</taxon>
    </lineage>
</organism>
<accession>A0AAW2KE45</accession>
<reference evidence="3" key="2">
    <citation type="journal article" date="2024" name="Plant">
        <title>Genomic evolution and insights into agronomic trait innovations of Sesamum species.</title>
        <authorList>
            <person name="Miao H."/>
            <person name="Wang L."/>
            <person name="Qu L."/>
            <person name="Liu H."/>
            <person name="Sun Y."/>
            <person name="Le M."/>
            <person name="Wang Q."/>
            <person name="Wei S."/>
            <person name="Zheng Y."/>
            <person name="Lin W."/>
            <person name="Duan Y."/>
            <person name="Cao H."/>
            <person name="Xiong S."/>
            <person name="Wang X."/>
            <person name="Wei L."/>
            <person name="Li C."/>
            <person name="Ma Q."/>
            <person name="Ju M."/>
            <person name="Zhao R."/>
            <person name="Li G."/>
            <person name="Mu C."/>
            <person name="Tian Q."/>
            <person name="Mei H."/>
            <person name="Zhang T."/>
            <person name="Gao T."/>
            <person name="Zhang H."/>
        </authorList>
    </citation>
    <scope>NUCLEOTIDE SEQUENCE</scope>
    <source>
        <strain evidence="3">G01</strain>
    </source>
</reference>
<evidence type="ECO:0000313" key="3">
    <source>
        <dbReference type="EMBL" id="KAL0304689.1"/>
    </source>
</evidence>